<dbReference type="RefSeq" id="WP_211904921.1">
    <property type="nucleotide sequence ID" value="NZ_CP046729.1"/>
</dbReference>
<accession>A0ABX7ZF08</accession>
<evidence type="ECO:0000313" key="2">
    <source>
        <dbReference type="EMBL" id="QUP53639.1"/>
    </source>
</evidence>
<dbReference type="Gene3D" id="3.40.1580.10">
    <property type="entry name" value="SMI1/KNR4-like"/>
    <property type="match status" value="1"/>
</dbReference>
<sequence length="196" mass="22071">MNRINDILEILNSSVPLGEEITPNGARLIGLVKDEQLGIRRWWHFIFPGLTEDQVSDLEKAVGIPFPAVFSEYLKDMNGLTAFSGALCIYGARLSLDRRSKDAFPYALQTPNSVERPKDASPDMFFIGGYNWDGSKIYMDLQTGRVFRCSRESAKPLNEWPDFWSMLISEISRISALYESDGRKKNLSEPTAPISG</sequence>
<keyword evidence="3" id="KW-1185">Reference proteome</keyword>
<dbReference type="InterPro" id="IPR037883">
    <property type="entry name" value="Knr4/Smi1-like_sf"/>
</dbReference>
<evidence type="ECO:0000259" key="1">
    <source>
        <dbReference type="SMART" id="SM00860"/>
    </source>
</evidence>
<reference evidence="2 3" key="1">
    <citation type="journal article" date="2021" name="Phytopathology">
        <title>Complete genome sequence of Ralstonia syzygii subsp. indonesiensis strain LLRS-1, isolated from wilted tobacco in China.</title>
        <authorList>
            <person name="Lu C.H."/>
            <person name="Li J.Y."/>
            <person name="Mi M.G."/>
            <person name="Lin Z.L."/>
            <person name="Jiang N."/>
            <person name="Gai X."/>
            <person name="Ma J.H."/>
            <person name="Lei L.P."/>
            <person name="Xia Z.Y."/>
        </authorList>
    </citation>
    <scope>NUCLEOTIDE SEQUENCE [LARGE SCALE GENOMIC DNA]</scope>
    <source>
        <strain evidence="2 3">LLRS-1</strain>
    </source>
</reference>
<organism evidence="2 3">
    <name type="scientific">Ralstonia syzygii</name>
    <dbReference type="NCBI Taxonomy" id="28097"/>
    <lineage>
        <taxon>Bacteria</taxon>
        <taxon>Pseudomonadati</taxon>
        <taxon>Pseudomonadota</taxon>
        <taxon>Betaproteobacteria</taxon>
        <taxon>Burkholderiales</taxon>
        <taxon>Burkholderiaceae</taxon>
        <taxon>Ralstonia</taxon>
        <taxon>Ralstonia solanacearum species complex</taxon>
    </lineage>
</organism>
<gene>
    <name evidence="2" type="ORF">GO998_07625</name>
</gene>
<dbReference type="InterPro" id="IPR018958">
    <property type="entry name" value="Knr4/Smi1-like_dom"/>
</dbReference>
<name>A0ABX7ZF08_9RALS</name>
<protein>
    <submittedName>
        <fullName evidence="2">SMI1/KNR4 family protein</fullName>
    </submittedName>
</protein>
<evidence type="ECO:0000313" key="3">
    <source>
        <dbReference type="Proteomes" id="UP000677898"/>
    </source>
</evidence>
<proteinExistence type="predicted"/>
<dbReference type="Proteomes" id="UP000677898">
    <property type="component" value="Chromosome"/>
</dbReference>
<dbReference type="Pfam" id="PF09346">
    <property type="entry name" value="SMI1_KNR4"/>
    <property type="match status" value="1"/>
</dbReference>
<dbReference type="SUPFAM" id="SSF160631">
    <property type="entry name" value="SMI1/KNR4-like"/>
    <property type="match status" value="1"/>
</dbReference>
<feature type="domain" description="Knr4/Smi1-like" evidence="1">
    <location>
        <begin position="49"/>
        <end position="169"/>
    </location>
</feature>
<dbReference type="SMART" id="SM00860">
    <property type="entry name" value="SMI1_KNR4"/>
    <property type="match status" value="1"/>
</dbReference>
<dbReference type="EMBL" id="CP046729">
    <property type="protein sequence ID" value="QUP53639.1"/>
    <property type="molecule type" value="Genomic_DNA"/>
</dbReference>